<evidence type="ECO:0000256" key="3">
    <source>
        <dbReference type="PIRSR" id="PIRSR001365-1"/>
    </source>
</evidence>
<dbReference type="InterPro" id="IPR002220">
    <property type="entry name" value="DapA-like"/>
</dbReference>
<dbReference type="PIRSF" id="PIRSF001365">
    <property type="entry name" value="DHDPS"/>
    <property type="match status" value="1"/>
</dbReference>
<comment type="similarity">
    <text evidence="2">Belongs to the DapA family.</text>
</comment>
<gene>
    <name evidence="5" type="ORF">BG61_34075</name>
</gene>
<proteinExistence type="inferred from homology"/>
<evidence type="ECO:0000256" key="2">
    <source>
        <dbReference type="PIRNR" id="PIRNR001365"/>
    </source>
</evidence>
<keyword evidence="1 2" id="KW-0456">Lyase</keyword>
<dbReference type="RefSeq" id="WP_035931376.1">
    <property type="nucleotide sequence ID" value="NZ_CADFFX010000020.1"/>
</dbReference>
<evidence type="ECO:0000256" key="1">
    <source>
        <dbReference type="ARBA" id="ARBA00023239"/>
    </source>
</evidence>
<dbReference type="Gene3D" id="3.20.20.70">
    <property type="entry name" value="Aldolase class I"/>
    <property type="match status" value="1"/>
</dbReference>
<sequence>MAHIWEGVLPAVTTKFNADFSIDRAWTRKNIEAQIDAGVDGIIVCGSLGEASTLSLDEKLEVLDVAVEASRGRVPVLLTIAENSTLDGCRQAERAARHGAAGYMVLPGLRYLSDRRETLNHFRMVADASPLPIMVYNNPLAYGVDVTPQMFAELAADARFAAIKESSGDVRRITDLINETGDRYALFCGVDNLAMEAILMGAHGWVAGLVCAFPKETVAIYRLLQAGRIEEARTIYRWFAPLLALDVSHKLVQNIKLAEAIVGLGTEPVRPPRLPLDGEERRQVEALIRRSIETRPELPAI</sequence>
<evidence type="ECO:0000313" key="6">
    <source>
        <dbReference type="Proteomes" id="UP000027466"/>
    </source>
</evidence>
<protein>
    <submittedName>
        <fullName evidence="5">Dihydrodipicolinate synthase</fullName>
    </submittedName>
</protein>
<dbReference type="Pfam" id="PF00701">
    <property type="entry name" value="DHDPS"/>
    <property type="match status" value="1"/>
</dbReference>
<dbReference type="SMART" id="SM01130">
    <property type="entry name" value="DHDPS"/>
    <property type="match status" value="1"/>
</dbReference>
<keyword evidence="6" id="KW-1185">Reference proteome</keyword>
<organism evidence="5 6">
    <name type="scientific">Caballeronia glathei</name>
    <dbReference type="NCBI Taxonomy" id="60547"/>
    <lineage>
        <taxon>Bacteria</taxon>
        <taxon>Pseudomonadati</taxon>
        <taxon>Pseudomonadota</taxon>
        <taxon>Betaproteobacteria</taxon>
        <taxon>Burkholderiales</taxon>
        <taxon>Burkholderiaceae</taxon>
        <taxon>Caballeronia</taxon>
    </lineage>
</organism>
<dbReference type="GO" id="GO:0008840">
    <property type="term" value="F:4-hydroxy-tetrahydrodipicolinate synthase activity"/>
    <property type="evidence" value="ECO:0007669"/>
    <property type="project" value="TreeGrafter"/>
</dbReference>
<dbReference type="InterPro" id="IPR013785">
    <property type="entry name" value="Aldolase_TIM"/>
</dbReference>
<dbReference type="EMBL" id="JFHC01000064">
    <property type="protein sequence ID" value="KDR39167.1"/>
    <property type="molecule type" value="Genomic_DNA"/>
</dbReference>
<feature type="binding site" evidence="4">
    <location>
        <position position="206"/>
    </location>
    <ligand>
        <name>pyruvate</name>
        <dbReference type="ChEBI" id="CHEBI:15361"/>
    </ligand>
</feature>
<feature type="active site" description="Schiff-base intermediate with substrate" evidence="3">
    <location>
        <position position="164"/>
    </location>
</feature>
<evidence type="ECO:0000256" key="4">
    <source>
        <dbReference type="PIRSR" id="PIRSR001365-2"/>
    </source>
</evidence>
<evidence type="ECO:0000313" key="5">
    <source>
        <dbReference type="EMBL" id="KDR39167.1"/>
    </source>
</evidence>
<reference evidence="5 6" key="1">
    <citation type="submission" date="2014-03" db="EMBL/GenBank/DDBJ databases">
        <title>Draft Genome Sequences of Four Burkholderia Strains.</title>
        <authorList>
            <person name="Liu X.Y."/>
            <person name="Li C.X."/>
            <person name="Xu J.H."/>
        </authorList>
    </citation>
    <scope>NUCLEOTIDE SEQUENCE [LARGE SCALE GENOMIC DNA]</scope>
    <source>
        <strain evidence="5 6">DSM 50014</strain>
    </source>
</reference>
<dbReference type="Proteomes" id="UP000027466">
    <property type="component" value="Unassembled WGS sequence"/>
</dbReference>
<accession>A0A069PFC0</accession>
<comment type="caution">
    <text evidence="5">The sequence shown here is derived from an EMBL/GenBank/DDBJ whole genome shotgun (WGS) entry which is preliminary data.</text>
</comment>
<dbReference type="STRING" id="60547.GCA_000751215_02908"/>
<dbReference type="PANTHER" id="PTHR12128:SF72">
    <property type="entry name" value="DIHYDRODIPICOLINATE SYNTHASE"/>
    <property type="match status" value="1"/>
</dbReference>
<dbReference type="PANTHER" id="PTHR12128">
    <property type="entry name" value="DIHYDRODIPICOLINATE SYNTHASE"/>
    <property type="match status" value="1"/>
</dbReference>
<dbReference type="SUPFAM" id="SSF51569">
    <property type="entry name" value="Aldolase"/>
    <property type="match status" value="1"/>
</dbReference>
<name>A0A069PFC0_9BURK</name>
<dbReference type="PRINTS" id="PR00146">
    <property type="entry name" value="DHPICSNTHASE"/>
</dbReference>
<dbReference type="AlphaFoldDB" id="A0A069PFC0"/>
<dbReference type="CDD" id="cd00408">
    <property type="entry name" value="DHDPS-like"/>
    <property type="match status" value="1"/>
</dbReference>
<feature type="active site" description="Proton donor/acceptor" evidence="3">
    <location>
        <position position="136"/>
    </location>
</feature>